<sequence length="73" mass="8309">MIKKGTSKATAMKEETTGAQESLPAFTKQQFLESKLFTGQQKDLLNALLHDEETYTTDEVKQQIEQYLKKAVE</sequence>
<dbReference type="Proteomes" id="UP001575622">
    <property type="component" value="Unassembled WGS sequence"/>
</dbReference>
<protein>
    <submittedName>
        <fullName evidence="2">Uncharacterized protein</fullName>
    </submittedName>
</protein>
<evidence type="ECO:0000313" key="3">
    <source>
        <dbReference type="Proteomes" id="UP001575622"/>
    </source>
</evidence>
<feature type="region of interest" description="Disordered" evidence="1">
    <location>
        <begin position="1"/>
        <end position="22"/>
    </location>
</feature>
<organism evidence="2 3">
    <name type="scientific">Paenibacillus oleatilyticus</name>
    <dbReference type="NCBI Taxonomy" id="2594886"/>
    <lineage>
        <taxon>Bacteria</taxon>
        <taxon>Bacillati</taxon>
        <taxon>Bacillota</taxon>
        <taxon>Bacilli</taxon>
        <taxon>Bacillales</taxon>
        <taxon>Paenibacillaceae</taxon>
        <taxon>Paenibacillus</taxon>
    </lineage>
</organism>
<proteinExistence type="predicted"/>
<keyword evidence="3" id="KW-1185">Reference proteome</keyword>
<gene>
    <name evidence="2" type="ORF">ACEU3E_32195</name>
</gene>
<evidence type="ECO:0000313" key="2">
    <source>
        <dbReference type="EMBL" id="MFB0846857.1"/>
    </source>
</evidence>
<comment type="caution">
    <text evidence="2">The sequence shown here is derived from an EMBL/GenBank/DDBJ whole genome shotgun (WGS) entry which is preliminary data.</text>
</comment>
<evidence type="ECO:0000256" key="1">
    <source>
        <dbReference type="SAM" id="MobiDB-lite"/>
    </source>
</evidence>
<dbReference type="RefSeq" id="WP_373956782.1">
    <property type="nucleotide sequence ID" value="NZ_JBHDLN010000026.1"/>
</dbReference>
<reference evidence="2 3" key="1">
    <citation type="submission" date="2024-09" db="EMBL/GenBank/DDBJ databases">
        <authorList>
            <person name="Makale K.P.P."/>
            <person name="Makhzoum A."/>
            <person name="Rantong G."/>
            <person name="Rahube T.O."/>
        </authorList>
    </citation>
    <scope>NUCLEOTIDE SEQUENCE [LARGE SCALE GENOMIC DNA]</scope>
    <source>
        <strain evidence="2 3">KM_D13</strain>
    </source>
</reference>
<dbReference type="EMBL" id="JBHDLN010000026">
    <property type="protein sequence ID" value="MFB0846857.1"/>
    <property type="molecule type" value="Genomic_DNA"/>
</dbReference>
<name>A0ABV4VB35_9BACL</name>
<accession>A0ABV4VB35</accession>